<dbReference type="Proteomes" id="UP000292373">
    <property type="component" value="Unassembled WGS sequence"/>
</dbReference>
<comment type="caution">
    <text evidence="1">The sequence shown here is derived from an EMBL/GenBank/DDBJ whole genome shotgun (WGS) entry which is preliminary data.</text>
</comment>
<dbReference type="EMBL" id="SDMQ01000010">
    <property type="protein sequence ID" value="TBT83709.1"/>
    <property type="molecule type" value="Genomic_DNA"/>
</dbReference>
<dbReference type="AlphaFoldDB" id="A0A4Q9KDP4"/>
<sequence length="131" mass="14592">MAELVGRSVHAVVMKRWRRRNPAAVAQDRVYAEENRDRNKRRAVIYSHTQRDKINAAARAAAAADRVAATRSGPFTPEEDALVLRPDLTARQVAQLLGRGHAKEQDMPQGLTDAHTDTDGNVWRLGHGLSY</sequence>
<protein>
    <submittedName>
        <fullName evidence="1">Uncharacterized protein</fullName>
    </submittedName>
</protein>
<reference evidence="1 2" key="1">
    <citation type="submission" date="2019-01" db="EMBL/GenBank/DDBJ databases">
        <title>Lactibacter flavus gen. nov., sp. nov., a novel bacterium of the family Propionibacteriaceae isolated from raw milk and dairy products.</title>
        <authorList>
            <person name="Huptas C."/>
            <person name="Wenning M."/>
            <person name="Breitenwieser F."/>
            <person name="Doll E."/>
            <person name="Von Neubeck M."/>
            <person name="Busse H.-J."/>
            <person name="Scherer S."/>
        </authorList>
    </citation>
    <scope>NUCLEOTIDE SEQUENCE [LARGE SCALE GENOMIC DNA]</scope>
    <source>
        <strain evidence="1 2">KCTC 33808</strain>
    </source>
</reference>
<keyword evidence="2" id="KW-1185">Reference proteome</keyword>
<proteinExistence type="predicted"/>
<organism evidence="1 2">
    <name type="scientific">Propioniciclava sinopodophylli</name>
    <dbReference type="NCBI Taxonomy" id="1837344"/>
    <lineage>
        <taxon>Bacteria</taxon>
        <taxon>Bacillati</taxon>
        <taxon>Actinomycetota</taxon>
        <taxon>Actinomycetes</taxon>
        <taxon>Propionibacteriales</taxon>
        <taxon>Propionibacteriaceae</taxon>
        <taxon>Propioniciclava</taxon>
    </lineage>
</organism>
<evidence type="ECO:0000313" key="1">
    <source>
        <dbReference type="EMBL" id="TBT83709.1"/>
    </source>
</evidence>
<gene>
    <name evidence="1" type="ORF">ET989_10320</name>
</gene>
<name>A0A4Q9KDP4_9ACTN</name>
<evidence type="ECO:0000313" key="2">
    <source>
        <dbReference type="Proteomes" id="UP000292373"/>
    </source>
</evidence>
<accession>A0A4Q9KDP4</accession>
<dbReference type="RefSeq" id="WP_131168632.1">
    <property type="nucleotide sequence ID" value="NZ_SDMQ01000010.1"/>
</dbReference>
<dbReference type="OrthoDB" id="3187421at2"/>